<dbReference type="InterPro" id="IPR022148">
    <property type="entry name" value="CopG_antitoxin"/>
</dbReference>
<comment type="caution">
    <text evidence="1">The sequence shown here is derived from an EMBL/GenBank/DDBJ whole genome shotgun (WGS) entry which is preliminary data.</text>
</comment>
<accession>A0A6V8NKY3</accession>
<name>A0A6V8NKY3_9ACTN</name>
<dbReference type="Proteomes" id="UP000580051">
    <property type="component" value="Unassembled WGS sequence"/>
</dbReference>
<dbReference type="AlphaFoldDB" id="A0A6V8NKY3"/>
<evidence type="ECO:0008006" key="3">
    <source>
        <dbReference type="Google" id="ProtNLM"/>
    </source>
</evidence>
<gene>
    <name evidence="1" type="ORF">HKBW3S06_00102</name>
</gene>
<proteinExistence type="predicted"/>
<organism evidence="1 2">
    <name type="scientific">Candidatus Hakubella thermalkaliphila</name>
    <dbReference type="NCBI Taxonomy" id="2754717"/>
    <lineage>
        <taxon>Bacteria</taxon>
        <taxon>Bacillati</taxon>
        <taxon>Actinomycetota</taxon>
        <taxon>Actinomycetota incertae sedis</taxon>
        <taxon>Candidatus Hakubellales</taxon>
        <taxon>Candidatus Hakubellaceae</taxon>
        <taxon>Candidatus Hakubella</taxon>
    </lineage>
</organism>
<reference evidence="1 2" key="1">
    <citation type="journal article" date="2020" name="Front. Microbiol.">
        <title>Single-cell genomics of novel Actinobacteria with the Wood-Ljungdahl pathway discovered in a serpentinizing system.</title>
        <authorList>
            <person name="Merino N."/>
            <person name="Kawai M."/>
            <person name="Boyd E.S."/>
            <person name="Colman D.R."/>
            <person name="McGlynn S.E."/>
            <person name="Nealson K.H."/>
            <person name="Kurokawa K."/>
            <person name="Hongoh Y."/>
        </authorList>
    </citation>
    <scope>NUCLEOTIDE SEQUENCE [LARGE SCALE GENOMIC DNA]</scope>
    <source>
        <strain evidence="1 2">S06</strain>
    </source>
</reference>
<protein>
    <recommendedName>
        <fullName evidence="3">CopG antitoxin of type II toxin-antitoxin system</fullName>
    </recommendedName>
</protein>
<dbReference type="EMBL" id="BLRV01000005">
    <property type="protein sequence ID" value="GFP20875.1"/>
    <property type="molecule type" value="Genomic_DNA"/>
</dbReference>
<evidence type="ECO:0000313" key="2">
    <source>
        <dbReference type="Proteomes" id="UP000580051"/>
    </source>
</evidence>
<evidence type="ECO:0000313" key="1">
    <source>
        <dbReference type="EMBL" id="GFP20875.1"/>
    </source>
</evidence>
<dbReference type="Pfam" id="PF12441">
    <property type="entry name" value="CopG_antitoxin"/>
    <property type="match status" value="1"/>
</dbReference>
<sequence>MSKNRSSISRARSYREIGEYWDTHDLAKYWDQTEPAEFEVEIQSEVTYYPLDSRLSERIRSLARKRGVSADTLLNLWVQEKLQEKKA</sequence>
<dbReference type="RefSeq" id="WP_176226020.1">
    <property type="nucleotide sequence ID" value="NZ_BLRV01000005.1"/>
</dbReference>